<evidence type="ECO:0000256" key="9">
    <source>
        <dbReference type="SAM" id="Phobius"/>
    </source>
</evidence>
<dbReference type="Proteomes" id="UP000027920">
    <property type="component" value="Unassembled WGS sequence"/>
</dbReference>
<evidence type="ECO:0000259" key="10">
    <source>
        <dbReference type="PROSITE" id="PS50850"/>
    </source>
</evidence>
<feature type="region of interest" description="Disordered" evidence="8">
    <location>
        <begin position="492"/>
        <end position="512"/>
    </location>
</feature>
<dbReference type="InterPro" id="IPR020846">
    <property type="entry name" value="MFS_dom"/>
</dbReference>
<keyword evidence="12" id="KW-1185">Reference proteome</keyword>
<dbReference type="GO" id="GO:0005351">
    <property type="term" value="F:carbohydrate:proton symporter activity"/>
    <property type="evidence" value="ECO:0007669"/>
    <property type="project" value="TreeGrafter"/>
</dbReference>
<dbReference type="SUPFAM" id="SSF103473">
    <property type="entry name" value="MFS general substrate transporter"/>
    <property type="match status" value="1"/>
</dbReference>
<evidence type="ECO:0000256" key="2">
    <source>
        <dbReference type="ARBA" id="ARBA00010992"/>
    </source>
</evidence>
<organism evidence="11 12">
    <name type="scientific">Exophiala aquamarina CBS 119918</name>
    <dbReference type="NCBI Taxonomy" id="1182545"/>
    <lineage>
        <taxon>Eukaryota</taxon>
        <taxon>Fungi</taxon>
        <taxon>Dikarya</taxon>
        <taxon>Ascomycota</taxon>
        <taxon>Pezizomycotina</taxon>
        <taxon>Eurotiomycetes</taxon>
        <taxon>Chaetothyriomycetidae</taxon>
        <taxon>Chaetothyriales</taxon>
        <taxon>Herpotrichiellaceae</taxon>
        <taxon>Exophiala</taxon>
    </lineage>
</organism>
<dbReference type="HOGENOM" id="CLU_001265_30_13_1"/>
<evidence type="ECO:0000313" key="11">
    <source>
        <dbReference type="EMBL" id="KEF60848.1"/>
    </source>
</evidence>
<feature type="transmembrane region" description="Helical" evidence="9">
    <location>
        <begin position="335"/>
        <end position="356"/>
    </location>
</feature>
<dbReference type="AlphaFoldDB" id="A0A072PNF3"/>
<feature type="transmembrane region" description="Helical" evidence="9">
    <location>
        <begin position="64"/>
        <end position="87"/>
    </location>
</feature>
<dbReference type="PROSITE" id="PS00216">
    <property type="entry name" value="SUGAR_TRANSPORT_1"/>
    <property type="match status" value="1"/>
</dbReference>
<gene>
    <name evidence="11" type="ORF">A1O9_02410</name>
</gene>
<dbReference type="InterPro" id="IPR005828">
    <property type="entry name" value="MFS_sugar_transport-like"/>
</dbReference>
<dbReference type="Gene3D" id="1.20.1250.20">
    <property type="entry name" value="MFS general substrate transporter like domains"/>
    <property type="match status" value="1"/>
</dbReference>
<protein>
    <recommendedName>
        <fullName evidence="10">Major facilitator superfamily (MFS) profile domain-containing protein</fullName>
    </recommendedName>
</protein>
<evidence type="ECO:0000256" key="3">
    <source>
        <dbReference type="ARBA" id="ARBA00022448"/>
    </source>
</evidence>
<dbReference type="PANTHER" id="PTHR48022">
    <property type="entry name" value="PLASTIDIC GLUCOSE TRANSPORTER 4"/>
    <property type="match status" value="1"/>
</dbReference>
<sequence length="512" mass="56554">MAEQLEFEHSKSRQFRSYNILMILLMSLGSIGYGYNASIIATTLAQPSFISYFELDTRPDGTELIATTNGLYQAGGFLAVFSVSWLADRWGRRFAIGISALINLISGAGLTGSVHIGMFIFFRFLAGAGAFMIVAAVPIWMNEVVPPSVRGVLVDCHCVGLLIGYTSATVIGYGFFHLPPDNNGGWRGPLSFQCLPVALLLIGIYWMPESPRWLISQDRIEEAEKVLNKLHAPEEARIELQQIRTAIDIDRHLEKSWWSMFAKKSYRKRSFLAMGMAASIQTSGILVVNNYGPTIYASLGFDTNKQLIYQIGWCCTALGTGIMSFFIIDRFRRPTLLALGVGGCASCLVILCGLIGKYASSPEKLGNPNRPALNAAVGMIYLLTAFYQLGLDGVQFAYLGELFPNQIRAKGMVLGIATICGMNIMWLQSAPVAFKEIGWKFYICFFVPGLIAATIIWFYFPDTLGVPLEEVAKLFGDHDELFGPETIIQEKSRQSEELPKQDISTHVETASV</sequence>
<feature type="transmembrane region" description="Helical" evidence="9">
    <location>
        <begin position="120"/>
        <end position="140"/>
    </location>
</feature>
<name>A0A072PNF3_9EURO</name>
<keyword evidence="6 9" id="KW-0472">Membrane</keyword>
<accession>A0A072PNF3</accession>
<dbReference type="InterPro" id="IPR003663">
    <property type="entry name" value="Sugar/inositol_transpt"/>
</dbReference>
<evidence type="ECO:0000256" key="5">
    <source>
        <dbReference type="ARBA" id="ARBA00022989"/>
    </source>
</evidence>
<keyword evidence="4 9" id="KW-0812">Transmembrane</keyword>
<dbReference type="InterPro" id="IPR050360">
    <property type="entry name" value="MFS_Sugar_Transporters"/>
</dbReference>
<feature type="transmembrane region" description="Helical" evidence="9">
    <location>
        <begin position="20"/>
        <end position="44"/>
    </location>
</feature>
<dbReference type="NCBIfam" id="TIGR00879">
    <property type="entry name" value="SP"/>
    <property type="match status" value="1"/>
</dbReference>
<feature type="transmembrane region" description="Helical" evidence="9">
    <location>
        <begin position="188"/>
        <end position="207"/>
    </location>
</feature>
<keyword evidence="3 7" id="KW-0813">Transport</keyword>
<evidence type="ECO:0000256" key="4">
    <source>
        <dbReference type="ARBA" id="ARBA00022692"/>
    </source>
</evidence>
<comment type="subcellular location">
    <subcellularLocation>
        <location evidence="1">Membrane</location>
        <topology evidence="1">Multi-pass membrane protein</topology>
    </subcellularLocation>
</comment>
<dbReference type="PANTHER" id="PTHR48022:SF11">
    <property type="entry name" value="MONOSACCHARIDE TRANSPORTER (HXT8), PUTATIVE (AFU_ORTHOLOGUE AFUA_2G08120)-RELATED"/>
    <property type="match status" value="1"/>
</dbReference>
<feature type="transmembrane region" description="Helical" evidence="9">
    <location>
        <begin position="439"/>
        <end position="460"/>
    </location>
</feature>
<dbReference type="RefSeq" id="XP_013263438.1">
    <property type="nucleotide sequence ID" value="XM_013407984.1"/>
</dbReference>
<reference evidence="11 12" key="1">
    <citation type="submission" date="2013-03" db="EMBL/GenBank/DDBJ databases">
        <title>The Genome Sequence of Exophiala aquamarina CBS 119918.</title>
        <authorList>
            <consortium name="The Broad Institute Genomics Platform"/>
            <person name="Cuomo C."/>
            <person name="de Hoog S."/>
            <person name="Gorbushina A."/>
            <person name="Walker B."/>
            <person name="Young S.K."/>
            <person name="Zeng Q."/>
            <person name="Gargeya S."/>
            <person name="Fitzgerald M."/>
            <person name="Haas B."/>
            <person name="Abouelleil A."/>
            <person name="Allen A.W."/>
            <person name="Alvarado L."/>
            <person name="Arachchi H.M."/>
            <person name="Berlin A.M."/>
            <person name="Chapman S.B."/>
            <person name="Gainer-Dewar J."/>
            <person name="Goldberg J."/>
            <person name="Griggs A."/>
            <person name="Gujja S."/>
            <person name="Hansen M."/>
            <person name="Howarth C."/>
            <person name="Imamovic A."/>
            <person name="Ireland A."/>
            <person name="Larimer J."/>
            <person name="McCowan C."/>
            <person name="Murphy C."/>
            <person name="Pearson M."/>
            <person name="Poon T.W."/>
            <person name="Priest M."/>
            <person name="Roberts A."/>
            <person name="Saif S."/>
            <person name="Shea T."/>
            <person name="Sisk P."/>
            <person name="Sykes S."/>
            <person name="Wortman J."/>
            <person name="Nusbaum C."/>
            <person name="Birren B."/>
        </authorList>
    </citation>
    <scope>NUCLEOTIDE SEQUENCE [LARGE SCALE GENOMIC DNA]</scope>
    <source>
        <strain evidence="11 12">CBS 119918</strain>
    </source>
</reference>
<dbReference type="VEuPathDB" id="FungiDB:A1O9_02410"/>
<feature type="transmembrane region" description="Helical" evidence="9">
    <location>
        <begin position="94"/>
        <end position="114"/>
    </location>
</feature>
<dbReference type="OrthoDB" id="6612291at2759"/>
<evidence type="ECO:0000256" key="8">
    <source>
        <dbReference type="SAM" id="MobiDB-lite"/>
    </source>
</evidence>
<dbReference type="GO" id="GO:0016020">
    <property type="term" value="C:membrane"/>
    <property type="evidence" value="ECO:0007669"/>
    <property type="project" value="UniProtKB-SubCell"/>
</dbReference>
<evidence type="ECO:0000256" key="6">
    <source>
        <dbReference type="ARBA" id="ARBA00023136"/>
    </source>
</evidence>
<comment type="caution">
    <text evidence="11">The sequence shown here is derived from an EMBL/GenBank/DDBJ whole genome shotgun (WGS) entry which is preliminary data.</text>
</comment>
<dbReference type="PROSITE" id="PS50850">
    <property type="entry name" value="MFS"/>
    <property type="match status" value="1"/>
</dbReference>
<evidence type="ECO:0000256" key="1">
    <source>
        <dbReference type="ARBA" id="ARBA00004141"/>
    </source>
</evidence>
<dbReference type="EMBL" id="AMGV01000002">
    <property type="protein sequence ID" value="KEF60848.1"/>
    <property type="molecule type" value="Genomic_DNA"/>
</dbReference>
<feature type="transmembrane region" description="Helical" evidence="9">
    <location>
        <begin position="152"/>
        <end position="176"/>
    </location>
</feature>
<feature type="transmembrane region" description="Helical" evidence="9">
    <location>
        <begin position="270"/>
        <end position="288"/>
    </location>
</feature>
<dbReference type="GeneID" id="25277354"/>
<dbReference type="InterPro" id="IPR005829">
    <property type="entry name" value="Sugar_transporter_CS"/>
</dbReference>
<feature type="transmembrane region" description="Helical" evidence="9">
    <location>
        <begin position="308"/>
        <end position="328"/>
    </location>
</feature>
<evidence type="ECO:0000313" key="12">
    <source>
        <dbReference type="Proteomes" id="UP000027920"/>
    </source>
</evidence>
<evidence type="ECO:0000256" key="7">
    <source>
        <dbReference type="RuleBase" id="RU003346"/>
    </source>
</evidence>
<keyword evidence="5 9" id="KW-1133">Transmembrane helix</keyword>
<feature type="transmembrane region" description="Helical" evidence="9">
    <location>
        <begin position="411"/>
        <end position="427"/>
    </location>
</feature>
<feature type="domain" description="Major facilitator superfamily (MFS) profile" evidence="10">
    <location>
        <begin position="22"/>
        <end position="464"/>
    </location>
</feature>
<proteinExistence type="inferred from homology"/>
<feature type="compositionally biased region" description="Basic and acidic residues" evidence="8">
    <location>
        <begin position="492"/>
        <end position="505"/>
    </location>
</feature>
<feature type="transmembrane region" description="Helical" evidence="9">
    <location>
        <begin position="376"/>
        <end position="399"/>
    </location>
</feature>
<comment type="similarity">
    <text evidence="2 7">Belongs to the major facilitator superfamily. Sugar transporter (TC 2.A.1.1) family.</text>
</comment>
<dbReference type="Pfam" id="PF00083">
    <property type="entry name" value="Sugar_tr"/>
    <property type="match status" value="1"/>
</dbReference>
<dbReference type="InterPro" id="IPR036259">
    <property type="entry name" value="MFS_trans_sf"/>
</dbReference>